<evidence type="ECO:0000313" key="1">
    <source>
        <dbReference type="EMBL" id="GGV89031.1"/>
    </source>
</evidence>
<sequence>MGEGCNVVGEEHDTATADEDIEPAVGERVHLRVALLEGDVVKTFRGRITAGA</sequence>
<proteinExistence type="predicted"/>
<organism evidence="1 2">
    <name type="scientific">Streptomyces gelaticus</name>
    <dbReference type="NCBI Taxonomy" id="285446"/>
    <lineage>
        <taxon>Bacteria</taxon>
        <taxon>Bacillati</taxon>
        <taxon>Actinomycetota</taxon>
        <taxon>Actinomycetes</taxon>
        <taxon>Kitasatosporales</taxon>
        <taxon>Streptomycetaceae</taxon>
        <taxon>Streptomyces</taxon>
    </lineage>
</organism>
<dbReference type="EMBL" id="BMTF01000014">
    <property type="protein sequence ID" value="GGV89031.1"/>
    <property type="molecule type" value="Genomic_DNA"/>
</dbReference>
<name>A0ABQ2W274_9ACTN</name>
<reference evidence="2" key="1">
    <citation type="journal article" date="2019" name="Int. J. Syst. Evol. Microbiol.">
        <title>The Global Catalogue of Microorganisms (GCM) 10K type strain sequencing project: providing services to taxonomists for standard genome sequencing and annotation.</title>
        <authorList>
            <consortium name="The Broad Institute Genomics Platform"/>
            <consortium name="The Broad Institute Genome Sequencing Center for Infectious Disease"/>
            <person name="Wu L."/>
            <person name="Ma J."/>
        </authorList>
    </citation>
    <scope>NUCLEOTIDE SEQUENCE [LARGE SCALE GENOMIC DNA]</scope>
    <source>
        <strain evidence="2">JCM 4376</strain>
    </source>
</reference>
<keyword evidence="2" id="KW-1185">Reference proteome</keyword>
<gene>
    <name evidence="1" type="ORF">GCM10015535_41610</name>
</gene>
<evidence type="ECO:0000313" key="2">
    <source>
        <dbReference type="Proteomes" id="UP000660675"/>
    </source>
</evidence>
<comment type="caution">
    <text evidence="1">The sequence shown here is derived from an EMBL/GenBank/DDBJ whole genome shotgun (WGS) entry which is preliminary data.</text>
</comment>
<dbReference type="Proteomes" id="UP000660675">
    <property type="component" value="Unassembled WGS sequence"/>
</dbReference>
<accession>A0ABQ2W274</accession>
<protein>
    <submittedName>
        <fullName evidence="1">Uncharacterized protein</fullName>
    </submittedName>
</protein>